<dbReference type="VEuPathDB" id="FungiDB:CJI97_000694"/>
<comment type="caution">
    <text evidence="7">The sequence shown here is derived from an EMBL/GenBank/DDBJ whole genome shotgun (WGS) entry which is preliminary data.</text>
</comment>
<dbReference type="SMART" id="SM00913">
    <property type="entry name" value="IBN_N"/>
    <property type="match status" value="1"/>
</dbReference>
<evidence type="ECO:0000256" key="3">
    <source>
        <dbReference type="ARBA" id="ARBA00022448"/>
    </source>
</evidence>
<dbReference type="VEuPathDB" id="FungiDB:CJJ09_002654"/>
<dbReference type="GO" id="GO:0005737">
    <property type="term" value="C:cytoplasm"/>
    <property type="evidence" value="ECO:0007669"/>
    <property type="project" value="TreeGrafter"/>
</dbReference>
<dbReference type="VEuPathDB" id="FungiDB:QG37_01528"/>
<dbReference type="InterPro" id="IPR041123">
    <property type="entry name" value="CRM1_repeat"/>
</dbReference>
<dbReference type="VEuPathDB" id="FungiDB:CJJ07_004307"/>
<keyword evidence="3" id="KW-0813">Transport</keyword>
<dbReference type="VEuPathDB" id="FungiDB:B9J08_000693"/>
<dbReference type="PANTHER" id="PTHR11223">
    <property type="entry name" value="EXPORTIN 1/5"/>
    <property type="match status" value="1"/>
</dbReference>
<dbReference type="InterPro" id="IPR001494">
    <property type="entry name" value="Importin-beta_N"/>
</dbReference>
<dbReference type="Pfam" id="PF03810">
    <property type="entry name" value="IBN_N"/>
    <property type="match status" value="1"/>
</dbReference>
<dbReference type="GO" id="GO:0000056">
    <property type="term" value="P:ribosomal small subunit export from nucleus"/>
    <property type="evidence" value="ECO:0007669"/>
    <property type="project" value="TreeGrafter"/>
</dbReference>
<evidence type="ECO:0000256" key="4">
    <source>
        <dbReference type="ARBA" id="ARBA00022927"/>
    </source>
</evidence>
<dbReference type="Pfam" id="PF08767">
    <property type="entry name" value="CRM1_C"/>
    <property type="match status" value="1"/>
</dbReference>
<dbReference type="GO" id="GO:0051170">
    <property type="term" value="P:import into nucleus"/>
    <property type="evidence" value="ECO:0007669"/>
    <property type="project" value="UniProtKB-ARBA"/>
</dbReference>
<dbReference type="InterPro" id="IPR013598">
    <property type="entry name" value="Exportin-1/Importin-b-like"/>
</dbReference>
<dbReference type="InterPro" id="IPR014877">
    <property type="entry name" value="XPO1_C_dom"/>
</dbReference>
<dbReference type="FunFam" id="1.25.10.10:FF:000490">
    <property type="entry name" value="CRM1p Major karyopherin"/>
    <property type="match status" value="1"/>
</dbReference>
<evidence type="ECO:0000313" key="8">
    <source>
        <dbReference type="Proteomes" id="UP000037122"/>
    </source>
</evidence>
<dbReference type="InterPro" id="IPR040485">
    <property type="entry name" value="XPO1_repeat_3"/>
</dbReference>
<organism evidence="7 8">
    <name type="scientific">Candidozyma auris</name>
    <name type="common">Yeast</name>
    <name type="synonym">Candida auris</name>
    <dbReference type="NCBI Taxonomy" id="498019"/>
    <lineage>
        <taxon>Eukaryota</taxon>
        <taxon>Fungi</taxon>
        <taxon>Dikarya</taxon>
        <taxon>Ascomycota</taxon>
        <taxon>Saccharomycotina</taxon>
        <taxon>Pichiomycetes</taxon>
        <taxon>Metschnikowiaceae</taxon>
        <taxon>Candidozyma</taxon>
    </lineage>
</organism>
<gene>
    <name evidence="7" type="ORF">QG37_01528</name>
</gene>
<proteinExistence type="inferred from homology"/>
<accession>A0A0L0P506</accession>
<dbReference type="InterPro" id="IPR011989">
    <property type="entry name" value="ARM-like"/>
</dbReference>
<evidence type="ECO:0000313" key="7">
    <source>
        <dbReference type="EMBL" id="KNE01452.1"/>
    </source>
</evidence>
<dbReference type="InterPro" id="IPR041235">
    <property type="entry name" value="Exp1_repeat_2"/>
</dbReference>
<sequence>MEGILDFSRELDLDLFDKVVETFYKSGPDQRQAQLVLNQFQEHPDSWKRADAILSLSKNPQAKYIALSCLNKLIQYRWKTIPETERVGIRNFIVDMIIALCDDEQLFKTERALINKIDLTLVSVLKQEWPHNWPQFIPEIVKSSRSSFNVCENNMIILKLMSEEVFDFSQDSMTQAKANNLKLSLKAEFEQIFKLCYEILDKTNKVSLIVATLSALLRYIHWIPLNYIFETDLLHLLTSKFLAPADTRAITLKCLTEVSSLVSPSNEEKFVAFFQSAMEKIVTIVPLNSGTSLKQSYQVANSDDQSFLQDLAMFLCTFLHSHLLALELAEGLKDLLLVSLEYLIELSRIEERELFKTCLDFWTGFVQGLFEEIQNLPANELSPLMQLSYGSSLRPSSNGAPDPAILAKFPLRQHKYASILSKLRLVIIENMVRPEEVLIVENDEGEIVREFVKESDTIQLYKSMREVLVYLTHSDVVDTQNIMEEKLARQIDESEWSWQNINTLCWAIGSISGTMNEDMEKRFLVTVIKDLLSLTDLKRGKDNKAVVASNIMYIVGQYPRFLKAHWKFLKTVVNKLFEFMHESHEGVQDMACDTFIKITTKCKRHFVVTQPGETEPFIIEIIRNIQSITEDLLPQQVHTFYEACGIIVSAQTQKDSRDKLLGDLMSLPNVAWKAIVERAAQDSTLLVDSETVKIIANIIKTNVAVCKAMGPGFYSQLGLMYVDMLSLYKAVSEMISNLVASEGVIATKTPKVRGLRTIKKEILKMIETYINQADNLDEIVRDLSQPLFSAVLADYKSNVPDARDAEVLNCMTAVVSKVGHMIPQGVFLILQNVFECTLDMIKNDFVEYPEHRVEFYKLLKEINSKCFEALLQLSGEAFQLLINASLWALRHNVRDVEENGLSLTIELIGNVEKLGTTPFTKVFYENFYFQILSDTFYVLTQPDHKSGFNYQAQLLAQLLHLVEDGIIKDPLYPPGQASEGMTNSQYLKEYLGNSLSSAFENLQRDQLINFLNVLTTVYKDLDKFKGTLRDFLVQIKEFGGDASDYLYAEDKELEKQEQNRLKREKDLKVAGLIKPSEMDD</sequence>
<reference evidence="8" key="1">
    <citation type="journal article" date="2015" name="BMC Genomics">
        <title>Draft genome of a commonly misdiagnosed multidrug resistant pathogen Candida auris.</title>
        <authorList>
            <person name="Chatterjee S."/>
            <person name="Alampalli S.V."/>
            <person name="Nageshan R.K."/>
            <person name="Chettiar S.T."/>
            <person name="Joshi S."/>
            <person name="Tatu U.S."/>
        </authorList>
    </citation>
    <scope>NUCLEOTIDE SEQUENCE [LARGE SCALE GENOMIC DNA]</scope>
    <source>
        <strain evidence="8">6684</strain>
    </source>
</reference>
<dbReference type="EMBL" id="LGST01000011">
    <property type="protein sequence ID" value="KNE01452.1"/>
    <property type="molecule type" value="Genomic_DNA"/>
</dbReference>
<comment type="similarity">
    <text evidence="2">Belongs to the exportin family.</text>
</comment>
<dbReference type="AlphaFoldDB" id="A0A0L0P506"/>
<keyword evidence="5" id="KW-0539">Nucleus</keyword>
<dbReference type="VEuPathDB" id="FungiDB:CJI96_0003405"/>
<dbReference type="SUPFAM" id="SSF48371">
    <property type="entry name" value="ARM repeat"/>
    <property type="match status" value="2"/>
</dbReference>
<dbReference type="Pfam" id="PF18784">
    <property type="entry name" value="CRM1_repeat_2"/>
    <property type="match status" value="1"/>
</dbReference>
<name>A0A0L0P506_CANAR</name>
<feature type="domain" description="Importin N-terminal" evidence="6">
    <location>
        <begin position="33"/>
        <end position="99"/>
    </location>
</feature>
<evidence type="ECO:0000256" key="1">
    <source>
        <dbReference type="ARBA" id="ARBA00004123"/>
    </source>
</evidence>
<dbReference type="PANTHER" id="PTHR11223:SF2">
    <property type="entry name" value="EXPORTIN-1"/>
    <property type="match status" value="1"/>
</dbReference>
<dbReference type="GO" id="GO:0005049">
    <property type="term" value="F:nuclear export signal receptor activity"/>
    <property type="evidence" value="ECO:0007669"/>
    <property type="project" value="InterPro"/>
</dbReference>
<protein>
    <recommendedName>
        <fullName evidence="6">Importin N-terminal domain-containing protein</fullName>
    </recommendedName>
</protein>
<keyword evidence="4" id="KW-0653">Protein transport</keyword>
<dbReference type="Pfam" id="PF08389">
    <property type="entry name" value="Xpo1"/>
    <property type="match status" value="1"/>
</dbReference>
<dbReference type="SMART" id="SM01102">
    <property type="entry name" value="CRM1_C"/>
    <property type="match status" value="1"/>
</dbReference>
<dbReference type="InterPro" id="IPR016024">
    <property type="entry name" value="ARM-type_fold"/>
</dbReference>
<evidence type="ECO:0000259" key="6">
    <source>
        <dbReference type="PROSITE" id="PS50166"/>
    </source>
</evidence>
<dbReference type="Pfam" id="PF18777">
    <property type="entry name" value="CRM1_repeat"/>
    <property type="match status" value="1"/>
</dbReference>
<evidence type="ECO:0000256" key="5">
    <source>
        <dbReference type="ARBA" id="ARBA00023242"/>
    </source>
</evidence>
<dbReference type="Pfam" id="PF18787">
    <property type="entry name" value="CRM1_repeat_3"/>
    <property type="match status" value="1"/>
</dbReference>
<dbReference type="GO" id="GO:0005634">
    <property type="term" value="C:nucleus"/>
    <property type="evidence" value="ECO:0007669"/>
    <property type="project" value="UniProtKB-SubCell"/>
</dbReference>
<comment type="subcellular location">
    <subcellularLocation>
        <location evidence="1">Nucleus</location>
    </subcellularLocation>
</comment>
<dbReference type="PROSITE" id="PS50166">
    <property type="entry name" value="IMPORTIN_B_NT"/>
    <property type="match status" value="1"/>
</dbReference>
<dbReference type="GO" id="GO:0031267">
    <property type="term" value="F:small GTPase binding"/>
    <property type="evidence" value="ECO:0007669"/>
    <property type="project" value="InterPro"/>
</dbReference>
<dbReference type="GO" id="GO:0000055">
    <property type="term" value="P:ribosomal large subunit export from nucleus"/>
    <property type="evidence" value="ECO:0007669"/>
    <property type="project" value="TreeGrafter"/>
</dbReference>
<evidence type="ECO:0000256" key="2">
    <source>
        <dbReference type="ARBA" id="ARBA00009466"/>
    </source>
</evidence>
<dbReference type="Proteomes" id="UP000037122">
    <property type="component" value="Unassembled WGS sequence"/>
</dbReference>
<dbReference type="InterPro" id="IPR045065">
    <property type="entry name" value="XPO1/5"/>
</dbReference>
<dbReference type="GO" id="GO:0006611">
    <property type="term" value="P:protein export from nucleus"/>
    <property type="evidence" value="ECO:0007669"/>
    <property type="project" value="InterPro"/>
</dbReference>
<dbReference type="Gene3D" id="1.25.10.10">
    <property type="entry name" value="Leucine-rich Repeat Variant"/>
    <property type="match status" value="1"/>
</dbReference>